<dbReference type="Proteomes" id="UP000198660">
    <property type="component" value="Unassembled WGS sequence"/>
</dbReference>
<dbReference type="PANTHER" id="PTHR11614">
    <property type="entry name" value="PHOSPHOLIPASE-RELATED"/>
    <property type="match status" value="1"/>
</dbReference>
<gene>
    <name evidence="4" type="ORF">SAMN05444972_101178</name>
</gene>
<dbReference type="SUPFAM" id="SSF53474">
    <property type="entry name" value="alpha/beta-Hydrolases"/>
    <property type="match status" value="1"/>
</dbReference>
<dbReference type="InterPro" id="IPR022742">
    <property type="entry name" value="Hydrolase_4"/>
</dbReference>
<dbReference type="InterPro" id="IPR012354">
    <property type="entry name" value="Esterase_lipase"/>
</dbReference>
<protein>
    <submittedName>
        <fullName evidence="4">Carboxylesterase</fullName>
    </submittedName>
</protein>
<accession>A0A1I6NVR2</accession>
<feature type="active site" description="Charge relay system" evidence="1">
    <location>
        <position position="224"/>
    </location>
</feature>
<dbReference type="Gene3D" id="3.40.50.1820">
    <property type="entry name" value="alpha/beta hydrolase"/>
    <property type="match status" value="1"/>
</dbReference>
<dbReference type="OrthoDB" id="9800213at2"/>
<feature type="binding site" evidence="2">
    <location>
        <position position="96"/>
    </location>
    <ligand>
        <name>substrate</name>
    </ligand>
</feature>
<dbReference type="PIRSF" id="PIRSF017388">
    <property type="entry name" value="Esterase_lipase"/>
    <property type="match status" value="1"/>
</dbReference>
<feature type="active site" description="Nucleophile" evidence="1">
    <location>
        <position position="95"/>
    </location>
</feature>
<dbReference type="Pfam" id="PF12146">
    <property type="entry name" value="Hydrolase_4"/>
    <property type="match status" value="1"/>
</dbReference>
<name>A0A1I6NVR2_9BACL</name>
<dbReference type="GO" id="GO:0052689">
    <property type="term" value="F:carboxylic ester hydrolase activity"/>
    <property type="evidence" value="ECO:0007669"/>
    <property type="project" value="InterPro"/>
</dbReference>
<evidence type="ECO:0000313" key="4">
    <source>
        <dbReference type="EMBL" id="SFS32047.1"/>
    </source>
</evidence>
<dbReference type="EMBL" id="FPAA01000001">
    <property type="protein sequence ID" value="SFS32047.1"/>
    <property type="molecule type" value="Genomic_DNA"/>
</dbReference>
<dbReference type="RefSeq" id="WP_091832431.1">
    <property type="nucleotide sequence ID" value="NZ_FPAA01000001.1"/>
</dbReference>
<sequence>MKIKRRSPEAFFYEGGKTGMLLIHGFTGTPSELNPLGRFLHKQGYTVHAPLLAGHGTSPEDMISTGWPDWWRSVQEGYQRLKESGVEEIFAVGLSMGGCLALNLARTEPLAGVVPLCAPIWLKDKRAHLTGLFHYVMPYQKRGGGKPQHIEDYLVAYDRTPLKCVASLRKFIRYLRPRLPEVKVPALVVQAEKDETVIPKSASYIYEAIGSEVKDIRWFANSGHIITVDKERERLFAEINAFVKRVTESNELEAL</sequence>
<evidence type="ECO:0000256" key="1">
    <source>
        <dbReference type="PIRSR" id="PIRSR017388-1"/>
    </source>
</evidence>
<proteinExistence type="predicted"/>
<feature type="active site" description="Charge relay system" evidence="1">
    <location>
        <position position="194"/>
    </location>
</feature>
<keyword evidence="5" id="KW-1185">Reference proteome</keyword>
<dbReference type="InterPro" id="IPR029058">
    <property type="entry name" value="AB_hydrolase_fold"/>
</dbReference>
<evidence type="ECO:0000256" key="2">
    <source>
        <dbReference type="PIRSR" id="PIRSR017388-2"/>
    </source>
</evidence>
<organism evidence="4 5">
    <name type="scientific">Marininema halotolerans</name>
    <dbReference type="NCBI Taxonomy" id="1155944"/>
    <lineage>
        <taxon>Bacteria</taxon>
        <taxon>Bacillati</taxon>
        <taxon>Bacillota</taxon>
        <taxon>Bacilli</taxon>
        <taxon>Bacillales</taxon>
        <taxon>Thermoactinomycetaceae</taxon>
        <taxon>Marininema</taxon>
    </lineage>
</organism>
<evidence type="ECO:0000313" key="5">
    <source>
        <dbReference type="Proteomes" id="UP000198660"/>
    </source>
</evidence>
<evidence type="ECO:0000259" key="3">
    <source>
        <dbReference type="Pfam" id="PF12146"/>
    </source>
</evidence>
<dbReference type="InterPro" id="IPR051044">
    <property type="entry name" value="MAG_DAG_Lipase"/>
</dbReference>
<feature type="binding site" evidence="2">
    <location>
        <position position="26"/>
    </location>
    <ligand>
        <name>substrate</name>
    </ligand>
</feature>
<dbReference type="AlphaFoldDB" id="A0A1I6NVR2"/>
<reference evidence="5" key="1">
    <citation type="submission" date="2016-10" db="EMBL/GenBank/DDBJ databases">
        <authorList>
            <person name="Varghese N."/>
            <person name="Submissions S."/>
        </authorList>
    </citation>
    <scope>NUCLEOTIDE SEQUENCE [LARGE SCALE GENOMIC DNA]</scope>
    <source>
        <strain evidence="5">DSM 45789</strain>
    </source>
</reference>
<feature type="domain" description="Serine aminopeptidase S33" evidence="3">
    <location>
        <begin position="20"/>
        <end position="231"/>
    </location>
</feature>